<keyword evidence="3" id="KW-1185">Reference proteome</keyword>
<organism evidence="2 3">
    <name type="scientific">Pedobacter polaris</name>
    <dbReference type="NCBI Taxonomy" id="2571273"/>
    <lineage>
        <taxon>Bacteria</taxon>
        <taxon>Pseudomonadati</taxon>
        <taxon>Bacteroidota</taxon>
        <taxon>Sphingobacteriia</taxon>
        <taxon>Sphingobacteriales</taxon>
        <taxon>Sphingobacteriaceae</taxon>
        <taxon>Pedobacter</taxon>
    </lineage>
</organism>
<accession>A0A4V5P384</accession>
<gene>
    <name evidence="2" type="ORF">FA048_01930</name>
</gene>
<dbReference type="Proteomes" id="UP000309488">
    <property type="component" value="Unassembled WGS sequence"/>
</dbReference>
<evidence type="ECO:0000313" key="3">
    <source>
        <dbReference type="Proteomes" id="UP000309488"/>
    </source>
</evidence>
<comment type="caution">
    <text evidence="2">The sequence shown here is derived from an EMBL/GenBank/DDBJ whole genome shotgun (WGS) entry which is preliminary data.</text>
</comment>
<keyword evidence="1" id="KW-1133">Transmembrane helix</keyword>
<reference evidence="2 3" key="1">
    <citation type="submission" date="2019-04" db="EMBL/GenBank/DDBJ databases">
        <title>Pedobacter sp. RP-3-22 sp. nov., isolated from Arctic soil.</title>
        <authorList>
            <person name="Dahal R.H."/>
            <person name="Kim D.-U."/>
        </authorList>
    </citation>
    <scope>NUCLEOTIDE SEQUENCE [LARGE SCALE GENOMIC DNA]</scope>
    <source>
        <strain evidence="2 3">RP-3-22</strain>
    </source>
</reference>
<protein>
    <recommendedName>
        <fullName evidence="4">DUF4149 domain-containing protein</fullName>
    </recommendedName>
</protein>
<evidence type="ECO:0008006" key="4">
    <source>
        <dbReference type="Google" id="ProtNLM"/>
    </source>
</evidence>
<proteinExistence type="predicted"/>
<keyword evidence="1" id="KW-0812">Transmembrane</keyword>
<dbReference type="RefSeq" id="WP_136838413.1">
    <property type="nucleotide sequence ID" value="NZ_SWBR01000001.1"/>
</dbReference>
<feature type="transmembrane region" description="Helical" evidence="1">
    <location>
        <begin position="46"/>
        <end position="65"/>
    </location>
</feature>
<feature type="transmembrane region" description="Helical" evidence="1">
    <location>
        <begin position="117"/>
        <end position="138"/>
    </location>
</feature>
<feature type="transmembrane region" description="Helical" evidence="1">
    <location>
        <begin position="7"/>
        <end position="26"/>
    </location>
</feature>
<dbReference type="AlphaFoldDB" id="A0A4V5P384"/>
<dbReference type="EMBL" id="SWBR01000001">
    <property type="protein sequence ID" value="TKC12402.1"/>
    <property type="molecule type" value="Genomic_DNA"/>
</dbReference>
<keyword evidence="1" id="KW-0472">Membrane</keyword>
<evidence type="ECO:0000256" key="1">
    <source>
        <dbReference type="SAM" id="Phobius"/>
    </source>
</evidence>
<feature type="transmembrane region" description="Helical" evidence="1">
    <location>
        <begin position="77"/>
        <end position="97"/>
    </location>
</feature>
<sequence>MSKNIGIAAVYTWIGFVGAISFMEAWLKFRAPGVTLPIGLGIGRLVFAALNKMEWVLLLSMLVSLFPFKTTSTTSKISLSIAALIVLAQTLWLLPMLDARAELYIKGVQVPPSNVHFYYVATEAIKITALLILGASLFERQKN</sequence>
<name>A0A4V5P384_9SPHI</name>
<evidence type="ECO:0000313" key="2">
    <source>
        <dbReference type="EMBL" id="TKC12402.1"/>
    </source>
</evidence>
<dbReference type="OrthoDB" id="1098954at2"/>